<protein>
    <submittedName>
        <fullName evidence="1">Uncharacterized protein</fullName>
    </submittedName>
</protein>
<evidence type="ECO:0000313" key="2">
    <source>
        <dbReference type="Proteomes" id="UP000887567"/>
    </source>
</evidence>
<dbReference type="GeneID" id="110234885"/>
<dbReference type="OrthoDB" id="2192946at2759"/>
<dbReference type="AlphaFoldDB" id="A0A913WYH8"/>
<accession>A0A913WYH8</accession>
<keyword evidence="2" id="KW-1185">Reference proteome</keyword>
<name>A0A913WYH8_EXADI</name>
<sequence length="185" mass="20539">MSEFRIHHHVSELLSLLGVSAGDGPEVYTEMLTRNMTPYVTTQVSAHTSKSKIAESSQTPREFLKKYDELKSKNVRELDPLVYLLSKVVDDRQMMSFFERNSKTRSRARLNALKGGKASVQAVQDAIPPAGTMTPQELSELRSQLATASNVTIAGITPEEKLKLLREKQSKRAGNIPGAPSWVVE</sequence>
<dbReference type="RefSeq" id="XP_020895951.1">
    <property type="nucleotide sequence ID" value="XM_021040292.1"/>
</dbReference>
<dbReference type="EnsemblMetazoa" id="XM_021040292.1">
    <property type="protein sequence ID" value="XP_020895951.1"/>
    <property type="gene ID" value="LOC110234885"/>
</dbReference>
<reference evidence="1" key="1">
    <citation type="submission" date="2022-11" db="UniProtKB">
        <authorList>
            <consortium name="EnsemblMetazoa"/>
        </authorList>
    </citation>
    <scope>IDENTIFICATION</scope>
</reference>
<proteinExistence type="predicted"/>
<dbReference type="KEGG" id="epa:110234885"/>
<dbReference type="OMA" id="KLWAQSL"/>
<dbReference type="Proteomes" id="UP000887567">
    <property type="component" value="Unplaced"/>
</dbReference>
<evidence type="ECO:0000313" key="1">
    <source>
        <dbReference type="EnsemblMetazoa" id="XP_020895951.1"/>
    </source>
</evidence>
<organism evidence="1 2">
    <name type="scientific">Exaiptasia diaphana</name>
    <name type="common">Tropical sea anemone</name>
    <name type="synonym">Aiptasia pulchella</name>
    <dbReference type="NCBI Taxonomy" id="2652724"/>
    <lineage>
        <taxon>Eukaryota</taxon>
        <taxon>Metazoa</taxon>
        <taxon>Cnidaria</taxon>
        <taxon>Anthozoa</taxon>
        <taxon>Hexacorallia</taxon>
        <taxon>Actiniaria</taxon>
        <taxon>Aiptasiidae</taxon>
        <taxon>Exaiptasia</taxon>
    </lineage>
</organism>